<evidence type="ECO:0000313" key="1">
    <source>
        <dbReference type="EMBL" id="TNJ27218.1"/>
    </source>
</evidence>
<dbReference type="EMBL" id="VDLU01000004">
    <property type="protein sequence ID" value="TNJ27218.1"/>
    <property type="molecule type" value="Genomic_DNA"/>
</dbReference>
<protein>
    <submittedName>
        <fullName evidence="1">Uncharacterized protein</fullName>
    </submittedName>
</protein>
<evidence type="ECO:0000313" key="2">
    <source>
        <dbReference type="Proteomes" id="UP000315496"/>
    </source>
</evidence>
<keyword evidence="2" id="KW-1185">Reference proteome</keyword>
<reference evidence="1 2" key="1">
    <citation type="submission" date="2019-05" db="EMBL/GenBank/DDBJ databases">
        <title>The compact genome of Giardia muris reveals important steps in the evolution of intestinal protozoan parasites.</title>
        <authorList>
            <person name="Xu F."/>
            <person name="Jimenez-Gonzalez A."/>
            <person name="Einarsson E."/>
            <person name="Astvaldsson A."/>
            <person name="Peirasmaki D."/>
            <person name="Eckmann L."/>
            <person name="Andersson J.O."/>
            <person name="Svard S.G."/>
            <person name="Jerlstrom-Hultqvist J."/>
        </authorList>
    </citation>
    <scope>NUCLEOTIDE SEQUENCE [LARGE SCALE GENOMIC DNA]</scope>
    <source>
        <strain evidence="1 2">Roberts-Thomson</strain>
    </source>
</reference>
<sequence length="56" mass="5850">MQVPGVTYKCKCQGPCKCRAKGTAVYTAPGFMQETDAPPGCVGPNCPSETRPTASQ</sequence>
<dbReference type="Proteomes" id="UP000315496">
    <property type="component" value="Chromosome 4"/>
</dbReference>
<dbReference type="AlphaFoldDB" id="A0A4Z1SUD3"/>
<dbReference type="OrthoDB" id="10330206at2759"/>
<gene>
    <name evidence="1" type="ORF">GMRT_12424</name>
</gene>
<name>A0A4Z1SUD3_GIAMU</name>
<proteinExistence type="predicted"/>
<dbReference type="VEuPathDB" id="GiardiaDB:GMRT_12424"/>
<comment type="caution">
    <text evidence="1">The sequence shown here is derived from an EMBL/GenBank/DDBJ whole genome shotgun (WGS) entry which is preliminary data.</text>
</comment>
<organism evidence="1 2">
    <name type="scientific">Giardia muris</name>
    <dbReference type="NCBI Taxonomy" id="5742"/>
    <lineage>
        <taxon>Eukaryota</taxon>
        <taxon>Metamonada</taxon>
        <taxon>Diplomonadida</taxon>
        <taxon>Hexamitidae</taxon>
        <taxon>Giardiinae</taxon>
        <taxon>Giardia</taxon>
    </lineage>
</organism>
<accession>A0A4Z1SUD3</accession>